<keyword evidence="2" id="KW-1185">Reference proteome</keyword>
<dbReference type="AlphaFoldDB" id="K0AX40"/>
<dbReference type="HOGENOM" id="CLU_119012_0_0_9"/>
<gene>
    <name evidence="1" type="ordered locus">Curi_c02350</name>
</gene>
<dbReference type="EMBL" id="CP003326">
    <property type="protein sequence ID" value="AFS77315.1"/>
    <property type="molecule type" value="Genomic_DNA"/>
</dbReference>
<dbReference type="KEGG" id="cad:Curi_c02350"/>
<accession>K0AX40</accession>
<dbReference type="eggNOG" id="ENOG5033160">
    <property type="taxonomic scope" value="Bacteria"/>
</dbReference>
<proteinExistence type="predicted"/>
<evidence type="ECO:0000313" key="1">
    <source>
        <dbReference type="EMBL" id="AFS77315.1"/>
    </source>
</evidence>
<organism evidence="1 2">
    <name type="scientific">Gottschalkia acidurici (strain ATCC 7906 / DSM 604 / BCRC 14475 / CIP 104303 / KCTC 5404 / NCIMB 10678 / 9a)</name>
    <name type="common">Clostridium acidurici</name>
    <dbReference type="NCBI Taxonomy" id="1128398"/>
    <lineage>
        <taxon>Bacteria</taxon>
        <taxon>Bacillati</taxon>
        <taxon>Bacillota</taxon>
        <taxon>Tissierellia</taxon>
        <taxon>Tissierellales</taxon>
        <taxon>Gottschalkiaceae</taxon>
        <taxon>Gottschalkia</taxon>
    </lineage>
</organism>
<sequence>MKEYYKNGIMALIPTYIEMIGDSTKVITKNSNEYYIYKSIRAIINLLARYNHIDLKETRRFYGNKIGCKNLIPIPFSKENIFAPIKVRAAISKNDSSFGYINIKYIEKIKEKDELGVIYLNDGVQIDTYQRLETVEKHIRNGKLVESIYNGRGNVIVSERNIDFYQDYNTPATKGDIAALRNDILYMIKEVK</sequence>
<evidence type="ECO:0000313" key="2">
    <source>
        <dbReference type="Proteomes" id="UP000006094"/>
    </source>
</evidence>
<dbReference type="RefSeq" id="WP_014966452.1">
    <property type="nucleotide sequence ID" value="NC_018664.1"/>
</dbReference>
<reference evidence="1 2" key="1">
    <citation type="journal article" date="2012" name="PLoS ONE">
        <title>The purine-utilizing bacterium Clostridium acidurici 9a: a genome-guided metabolic reconsideration.</title>
        <authorList>
            <person name="Hartwich K."/>
            <person name="Poehlein A."/>
            <person name="Daniel R."/>
        </authorList>
    </citation>
    <scope>NUCLEOTIDE SEQUENCE [LARGE SCALE GENOMIC DNA]</scope>
    <source>
        <strain evidence="2">ATCC 7906 / DSM 604 / BCRC 14475 / CIP 104303 / KCTC 5404 / NCIMB 10678 / 9a</strain>
    </source>
</reference>
<dbReference type="STRING" id="1128398.Curi_c02350"/>
<dbReference type="Proteomes" id="UP000006094">
    <property type="component" value="Chromosome"/>
</dbReference>
<name>K0AX40_GOTA9</name>
<protein>
    <submittedName>
        <fullName evidence="1">Uncharacterized protein</fullName>
    </submittedName>
</protein>